<organism evidence="1 2">
    <name type="scientific">Dyadobacter koreensis</name>
    <dbReference type="NCBI Taxonomy" id="408657"/>
    <lineage>
        <taxon>Bacteria</taxon>
        <taxon>Pseudomonadati</taxon>
        <taxon>Bacteroidota</taxon>
        <taxon>Cytophagia</taxon>
        <taxon>Cytophagales</taxon>
        <taxon>Spirosomataceae</taxon>
        <taxon>Dyadobacter</taxon>
    </lineage>
</organism>
<gene>
    <name evidence="1" type="ORF">SAMN04487995_5649</name>
</gene>
<evidence type="ECO:0000313" key="2">
    <source>
        <dbReference type="Proteomes" id="UP000199532"/>
    </source>
</evidence>
<dbReference type="AlphaFoldDB" id="A0A1H7AEL8"/>
<protein>
    <submittedName>
        <fullName evidence="1">Uncharacterized protein</fullName>
    </submittedName>
</protein>
<evidence type="ECO:0000313" key="1">
    <source>
        <dbReference type="EMBL" id="SEJ63798.1"/>
    </source>
</evidence>
<dbReference type="RefSeq" id="WP_090341255.1">
    <property type="nucleotide sequence ID" value="NZ_FNXY01000010.1"/>
</dbReference>
<dbReference type="Proteomes" id="UP000199532">
    <property type="component" value="Unassembled WGS sequence"/>
</dbReference>
<proteinExistence type="predicted"/>
<dbReference type="EMBL" id="FNXY01000010">
    <property type="protein sequence ID" value="SEJ63798.1"/>
    <property type="molecule type" value="Genomic_DNA"/>
</dbReference>
<sequence length="378" mass="42643">MPNSLNTNALNQYAARFTATVLNEAYRNQAVIKGAELLKLTPVRQVNLGILNRLFDQWKNTALAFRSIYFDFESEDVKTALQSFMNTVSQNIAVKRNDLEPLFIESVKDTITLLYAPESYFEEKLRAMPESTFTADNAQQLIKYTQIHNGIAKALSQRLEDSSSDSVYMTQVIGWLYEIKGNTELLDDITPFVSQFSEILPLDSSELLPATPASSFSSQTTLKNEPKSFFDSAFSEIDPKKPVSIPVAPSVPQRAEPGLAILSEIVSKTNSTERDSLNNRFKVEVPKSSEENRYGNVQVKVENIAGSIPLGQRFMFVNQLFSKNAEHFDKAIYELDLVKSYEEAENLIWHRYASKYAWDVNGEAVQALLAIVKRKFSS</sequence>
<dbReference type="OrthoDB" id="1100725at2"/>
<name>A0A1H7AEL8_9BACT</name>
<dbReference type="STRING" id="408657.SAMN04487995_5649"/>
<accession>A0A1H7AEL8</accession>
<keyword evidence="2" id="KW-1185">Reference proteome</keyword>
<reference evidence="1 2" key="1">
    <citation type="submission" date="2016-10" db="EMBL/GenBank/DDBJ databases">
        <authorList>
            <person name="de Groot N.N."/>
        </authorList>
    </citation>
    <scope>NUCLEOTIDE SEQUENCE [LARGE SCALE GENOMIC DNA]</scope>
    <source>
        <strain evidence="1 2">DSM 19938</strain>
    </source>
</reference>